<gene>
    <name evidence="2" type="ORF">VB738_01505</name>
</gene>
<evidence type="ECO:0000313" key="2">
    <source>
        <dbReference type="EMBL" id="MEA5389926.1"/>
    </source>
</evidence>
<sequence>MAKSPDHPALAAARERGPLPTPAPRSLEQVLRRRLRISGDRRLLARFAACFPR</sequence>
<comment type="caution">
    <text evidence="2">The sequence shown here is derived from an EMBL/GenBank/DDBJ whole genome shotgun (WGS) entry which is preliminary data.</text>
</comment>
<dbReference type="EMBL" id="JAYGHX010000001">
    <property type="protein sequence ID" value="MEA5389926.1"/>
    <property type="molecule type" value="Genomic_DNA"/>
</dbReference>
<name>A0ABU5RQ74_9CYAN</name>
<accession>A0ABU5RQ74</accession>
<evidence type="ECO:0000256" key="1">
    <source>
        <dbReference type="SAM" id="MobiDB-lite"/>
    </source>
</evidence>
<dbReference type="RefSeq" id="WP_323304051.1">
    <property type="nucleotide sequence ID" value="NZ_JAYGHX010000001.1"/>
</dbReference>
<keyword evidence="3" id="KW-1185">Reference proteome</keyword>
<dbReference type="Proteomes" id="UP001304461">
    <property type="component" value="Unassembled WGS sequence"/>
</dbReference>
<evidence type="ECO:0000313" key="3">
    <source>
        <dbReference type="Proteomes" id="UP001304461"/>
    </source>
</evidence>
<reference evidence="2 3" key="1">
    <citation type="submission" date="2023-12" db="EMBL/GenBank/DDBJ databases">
        <title>Baltic Sea Cyanobacteria.</title>
        <authorList>
            <person name="Delbaje E."/>
            <person name="Fewer D.P."/>
            <person name="Shishido T.K."/>
        </authorList>
    </citation>
    <scope>NUCLEOTIDE SEQUENCE [LARGE SCALE GENOMIC DNA]</scope>
    <source>
        <strain evidence="2 3">UHCC 0139</strain>
    </source>
</reference>
<feature type="region of interest" description="Disordered" evidence="1">
    <location>
        <begin position="1"/>
        <end position="24"/>
    </location>
</feature>
<protein>
    <submittedName>
        <fullName evidence="2">Uncharacterized protein</fullName>
    </submittedName>
</protein>
<proteinExistence type="predicted"/>
<organism evidence="2 3">
    <name type="scientific">Cyanobium gracile UHCC 0139</name>
    <dbReference type="NCBI Taxonomy" id="3110308"/>
    <lineage>
        <taxon>Bacteria</taxon>
        <taxon>Bacillati</taxon>
        <taxon>Cyanobacteriota</taxon>
        <taxon>Cyanophyceae</taxon>
        <taxon>Synechococcales</taxon>
        <taxon>Prochlorococcaceae</taxon>
        <taxon>Cyanobium</taxon>
    </lineage>
</organism>